<dbReference type="EMBL" id="JABVEC010000017">
    <property type="protein sequence ID" value="MBC6468167.1"/>
    <property type="molecule type" value="Genomic_DNA"/>
</dbReference>
<evidence type="ECO:0000256" key="2">
    <source>
        <dbReference type="ARBA" id="ARBA00007935"/>
    </source>
</evidence>
<dbReference type="RefSeq" id="WP_187245179.1">
    <property type="nucleotide sequence ID" value="NZ_BAAAOK010000019.1"/>
</dbReference>
<feature type="transmembrane region" description="Helical" evidence="8">
    <location>
        <begin position="244"/>
        <end position="273"/>
    </location>
</feature>
<comment type="subcellular location">
    <subcellularLocation>
        <location evidence="1">Cell membrane</location>
        <topology evidence="1">Multi-pass membrane protein</topology>
    </subcellularLocation>
</comment>
<evidence type="ECO:0000256" key="8">
    <source>
        <dbReference type="SAM" id="Phobius"/>
    </source>
</evidence>
<sequence>MTAVPLGALRRHRLLILLGLALLTMGVTVASISIGAMRIPLPGVWSALVHPTGTEQDDVVRSLRLPRTAFGLLAGTALGMAGALVQGHTRNPLADPGLLGVTQGAAFAMVLSIFTLGVTDLRVYIWFGFAGALVASVAVFTLGSVGGGGATPITLALAGAAVSTLLHGLISGLVLLDQQALNVYRFWQAGAIAGRDARLLPQVLPFVLLGLFLALANAPGLNVLSLGEDVARSLGRRVGPTRALGIASITLLTGSAVAVCGALAFVGLIVPHVARALSGPDHRWLLPYSGLLGAILLLGADIAGRIVARPGELEVGIMLALIGGPFFIALVRRRKPVRL</sequence>
<keyword evidence="3" id="KW-0813">Transport</keyword>
<dbReference type="InterPro" id="IPR037294">
    <property type="entry name" value="ABC_BtuC-like"/>
</dbReference>
<comment type="similarity">
    <text evidence="2">Belongs to the binding-protein-dependent transport system permease family. FecCD subfamily.</text>
</comment>
<evidence type="ECO:0000313" key="9">
    <source>
        <dbReference type="EMBL" id="MBC6468167.1"/>
    </source>
</evidence>
<organism evidence="9 10">
    <name type="scientific">Actinomadura alba</name>
    <dbReference type="NCBI Taxonomy" id="406431"/>
    <lineage>
        <taxon>Bacteria</taxon>
        <taxon>Bacillati</taxon>
        <taxon>Actinomycetota</taxon>
        <taxon>Actinomycetes</taxon>
        <taxon>Streptosporangiales</taxon>
        <taxon>Thermomonosporaceae</taxon>
        <taxon>Actinomadura</taxon>
    </lineage>
</organism>
<dbReference type="PANTHER" id="PTHR30472">
    <property type="entry name" value="FERRIC ENTEROBACTIN TRANSPORT SYSTEM PERMEASE PROTEIN"/>
    <property type="match status" value="1"/>
</dbReference>
<keyword evidence="7 8" id="KW-0472">Membrane</keyword>
<proteinExistence type="inferred from homology"/>
<feature type="transmembrane region" description="Helical" evidence="8">
    <location>
        <begin position="68"/>
        <end position="85"/>
    </location>
</feature>
<reference evidence="9 10" key="1">
    <citation type="submission" date="2020-06" db="EMBL/GenBank/DDBJ databases">
        <title>Actinomadura xiongansis sp. nov., isolated from soil of Baiyangdian.</title>
        <authorList>
            <person name="Zhang X."/>
        </authorList>
    </citation>
    <scope>NUCLEOTIDE SEQUENCE [LARGE SCALE GENOMIC DNA]</scope>
    <source>
        <strain evidence="9 10">HBUM206468</strain>
    </source>
</reference>
<dbReference type="Pfam" id="PF01032">
    <property type="entry name" value="FecCD"/>
    <property type="match status" value="1"/>
</dbReference>
<keyword evidence="5 8" id="KW-0812">Transmembrane</keyword>
<evidence type="ECO:0000256" key="3">
    <source>
        <dbReference type="ARBA" id="ARBA00022448"/>
    </source>
</evidence>
<feature type="transmembrane region" description="Helical" evidence="8">
    <location>
        <begin position="315"/>
        <end position="332"/>
    </location>
</feature>
<keyword evidence="6 8" id="KW-1133">Transmembrane helix</keyword>
<evidence type="ECO:0000256" key="7">
    <source>
        <dbReference type="ARBA" id="ARBA00023136"/>
    </source>
</evidence>
<protein>
    <submittedName>
        <fullName evidence="9">Iron ABC transporter permease</fullName>
    </submittedName>
</protein>
<dbReference type="CDD" id="cd06550">
    <property type="entry name" value="TM_ABC_iron-siderophores_like"/>
    <property type="match status" value="1"/>
</dbReference>
<keyword evidence="4" id="KW-1003">Cell membrane</keyword>
<keyword evidence="10" id="KW-1185">Reference proteome</keyword>
<dbReference type="PANTHER" id="PTHR30472:SF1">
    <property type="entry name" value="FE(3+) DICITRATE TRANSPORT SYSTEM PERMEASE PROTEIN FECC-RELATED"/>
    <property type="match status" value="1"/>
</dbReference>
<feature type="transmembrane region" description="Helical" evidence="8">
    <location>
        <begin position="285"/>
        <end position="303"/>
    </location>
</feature>
<evidence type="ECO:0000256" key="5">
    <source>
        <dbReference type="ARBA" id="ARBA00022692"/>
    </source>
</evidence>
<evidence type="ECO:0000256" key="1">
    <source>
        <dbReference type="ARBA" id="ARBA00004651"/>
    </source>
</evidence>
<feature type="transmembrane region" description="Helical" evidence="8">
    <location>
        <begin position="97"/>
        <end position="117"/>
    </location>
</feature>
<accession>A0ABR7LTK4</accession>
<dbReference type="SUPFAM" id="SSF81345">
    <property type="entry name" value="ABC transporter involved in vitamin B12 uptake, BtuC"/>
    <property type="match status" value="1"/>
</dbReference>
<feature type="transmembrane region" description="Helical" evidence="8">
    <location>
        <begin position="203"/>
        <end position="224"/>
    </location>
</feature>
<dbReference type="Proteomes" id="UP000805614">
    <property type="component" value="Unassembled WGS sequence"/>
</dbReference>
<feature type="transmembrane region" description="Helical" evidence="8">
    <location>
        <begin position="123"/>
        <end position="143"/>
    </location>
</feature>
<comment type="caution">
    <text evidence="9">The sequence shown here is derived from an EMBL/GenBank/DDBJ whole genome shotgun (WGS) entry which is preliminary data.</text>
</comment>
<name>A0ABR7LTK4_9ACTN</name>
<evidence type="ECO:0000256" key="4">
    <source>
        <dbReference type="ARBA" id="ARBA00022475"/>
    </source>
</evidence>
<evidence type="ECO:0000256" key="6">
    <source>
        <dbReference type="ARBA" id="ARBA00022989"/>
    </source>
</evidence>
<feature type="transmembrane region" description="Helical" evidence="8">
    <location>
        <begin position="155"/>
        <end position="176"/>
    </location>
</feature>
<dbReference type="Gene3D" id="1.10.3470.10">
    <property type="entry name" value="ABC transporter involved in vitamin B12 uptake, BtuC"/>
    <property type="match status" value="1"/>
</dbReference>
<dbReference type="InterPro" id="IPR000522">
    <property type="entry name" value="ABC_transptr_permease_BtuC"/>
</dbReference>
<gene>
    <name evidence="9" type="ORF">HKK74_22115</name>
</gene>
<evidence type="ECO:0000313" key="10">
    <source>
        <dbReference type="Proteomes" id="UP000805614"/>
    </source>
</evidence>